<keyword evidence="2" id="KW-0812">Transmembrane</keyword>
<gene>
    <name evidence="3" type="ORF">SYYSPA8_25140</name>
</gene>
<feature type="transmembrane region" description="Helical" evidence="2">
    <location>
        <begin position="37"/>
        <end position="58"/>
    </location>
</feature>
<feature type="compositionally biased region" description="Basic and acidic residues" evidence="1">
    <location>
        <begin position="1"/>
        <end position="25"/>
    </location>
</feature>
<organism evidence="3 4">
    <name type="scientific">Streptomyces yaizuensis</name>
    <dbReference type="NCBI Taxonomy" id="2989713"/>
    <lineage>
        <taxon>Bacteria</taxon>
        <taxon>Bacillati</taxon>
        <taxon>Actinomycetota</taxon>
        <taxon>Actinomycetes</taxon>
        <taxon>Kitasatosporales</taxon>
        <taxon>Streptomycetaceae</taxon>
        <taxon>Streptomyces</taxon>
    </lineage>
</organism>
<accession>A0ABQ5P4Y5</accession>
<dbReference type="Proteomes" id="UP001291653">
    <property type="component" value="Unassembled WGS sequence"/>
</dbReference>
<proteinExistence type="predicted"/>
<feature type="region of interest" description="Disordered" evidence="1">
    <location>
        <begin position="91"/>
        <end position="113"/>
    </location>
</feature>
<name>A0ABQ5P4Y5_9ACTN</name>
<feature type="transmembrane region" description="Helical" evidence="2">
    <location>
        <begin position="64"/>
        <end position="86"/>
    </location>
</feature>
<evidence type="ECO:0000256" key="1">
    <source>
        <dbReference type="SAM" id="MobiDB-lite"/>
    </source>
</evidence>
<keyword evidence="2" id="KW-1133">Transmembrane helix</keyword>
<feature type="region of interest" description="Disordered" evidence="1">
    <location>
        <begin position="1"/>
        <end position="28"/>
    </location>
</feature>
<dbReference type="RefSeq" id="WP_323449626.1">
    <property type="nucleotide sequence ID" value="NZ_BSBI01000011.1"/>
</dbReference>
<evidence type="ECO:0008006" key="5">
    <source>
        <dbReference type="Google" id="ProtNLM"/>
    </source>
</evidence>
<evidence type="ECO:0000313" key="4">
    <source>
        <dbReference type="Proteomes" id="UP001291653"/>
    </source>
</evidence>
<sequence>MDRRTRPHERQRQRRSESPGDDRQRPWAVHRLQPGRLIVGLTALVLSLMFGGDAAGFWTTPGWAVFPVGGTGLVVAGSVSGAVYSVRRRRSAISASTESTEAPARISGSQAIR</sequence>
<protein>
    <recommendedName>
        <fullName evidence="5">Integral membrane protein</fullName>
    </recommendedName>
</protein>
<comment type="caution">
    <text evidence="3">The sequence shown here is derived from an EMBL/GenBank/DDBJ whole genome shotgun (WGS) entry which is preliminary data.</text>
</comment>
<reference evidence="3 4" key="1">
    <citation type="submission" date="2022-10" db="EMBL/GenBank/DDBJ databases">
        <title>Draft genome sequence of Streptomyces sp. YSPA8.</title>
        <authorList>
            <person name="Moriuchi R."/>
            <person name="Dohra H."/>
            <person name="Yamamura H."/>
            <person name="Kodani S."/>
        </authorList>
    </citation>
    <scope>NUCLEOTIDE SEQUENCE [LARGE SCALE GENOMIC DNA]</scope>
    <source>
        <strain evidence="3 4">YSPA8</strain>
    </source>
</reference>
<keyword evidence="2" id="KW-0472">Membrane</keyword>
<keyword evidence="4" id="KW-1185">Reference proteome</keyword>
<evidence type="ECO:0000313" key="3">
    <source>
        <dbReference type="EMBL" id="GLF97647.1"/>
    </source>
</evidence>
<evidence type="ECO:0000256" key="2">
    <source>
        <dbReference type="SAM" id="Phobius"/>
    </source>
</evidence>
<dbReference type="EMBL" id="BSBI01000011">
    <property type="protein sequence ID" value="GLF97647.1"/>
    <property type="molecule type" value="Genomic_DNA"/>
</dbReference>